<dbReference type="RefSeq" id="WP_183189134.1">
    <property type="nucleotide sequence ID" value="NZ_JACICD010000002.1"/>
</dbReference>
<organism evidence="1 2">
    <name type="scientific">Ancylobacter tetraedralis</name>
    <dbReference type="NCBI Taxonomy" id="217068"/>
    <lineage>
        <taxon>Bacteria</taxon>
        <taxon>Pseudomonadati</taxon>
        <taxon>Pseudomonadota</taxon>
        <taxon>Alphaproteobacteria</taxon>
        <taxon>Hyphomicrobiales</taxon>
        <taxon>Xanthobacteraceae</taxon>
        <taxon>Ancylobacter</taxon>
    </lineage>
</organism>
<proteinExistence type="predicted"/>
<protein>
    <submittedName>
        <fullName evidence="1">Uncharacterized protein</fullName>
    </submittedName>
</protein>
<evidence type="ECO:0000313" key="1">
    <source>
        <dbReference type="EMBL" id="MBB3770991.1"/>
    </source>
</evidence>
<accession>A0A839Z7D1</accession>
<evidence type="ECO:0000313" key="2">
    <source>
        <dbReference type="Proteomes" id="UP000533469"/>
    </source>
</evidence>
<reference evidence="1 2" key="1">
    <citation type="submission" date="2020-08" db="EMBL/GenBank/DDBJ databases">
        <title>Genomic Encyclopedia of Type Strains, Phase IV (KMG-IV): sequencing the most valuable type-strain genomes for metagenomic binning, comparative biology and taxonomic classification.</title>
        <authorList>
            <person name="Goeker M."/>
        </authorList>
    </citation>
    <scope>NUCLEOTIDE SEQUENCE [LARGE SCALE GENOMIC DNA]</scope>
    <source>
        <strain evidence="1 2">DSM 5895</strain>
    </source>
</reference>
<dbReference type="AlphaFoldDB" id="A0A839Z7D1"/>
<comment type="caution">
    <text evidence="1">The sequence shown here is derived from an EMBL/GenBank/DDBJ whole genome shotgun (WGS) entry which is preliminary data.</text>
</comment>
<sequence>MHYPVSAHDPRQKSAKSHHEIDRVALVAALQVRLNALYNQCKAFHETTRGKADDDPIFTEWERVAARAERTRKTLIRSVERMPYWKWARIRTAELEAEGWEFVPTKARASPTR</sequence>
<keyword evidence="2" id="KW-1185">Reference proteome</keyword>
<dbReference type="EMBL" id="JACICD010000002">
    <property type="protein sequence ID" value="MBB3770991.1"/>
    <property type="molecule type" value="Genomic_DNA"/>
</dbReference>
<gene>
    <name evidence="1" type="ORF">FHS55_001586</name>
</gene>
<name>A0A839Z7D1_9HYPH</name>
<dbReference type="Proteomes" id="UP000533469">
    <property type="component" value="Unassembled WGS sequence"/>
</dbReference>